<proteinExistence type="predicted"/>
<dbReference type="EMBL" id="CP036280">
    <property type="protein sequence ID" value="QDU72345.1"/>
    <property type="molecule type" value="Genomic_DNA"/>
</dbReference>
<dbReference type="RefSeq" id="WP_145446517.1">
    <property type="nucleotide sequence ID" value="NZ_CP036280.1"/>
</dbReference>
<dbReference type="KEGG" id="mcad:Pan265_22100"/>
<dbReference type="Proteomes" id="UP000320386">
    <property type="component" value="Chromosome"/>
</dbReference>
<dbReference type="OrthoDB" id="9869549at2"/>
<keyword evidence="2" id="KW-1185">Reference proteome</keyword>
<dbReference type="AlphaFoldDB" id="A0A518BZF7"/>
<accession>A0A518BZF7</accession>
<evidence type="ECO:0000313" key="1">
    <source>
        <dbReference type="EMBL" id="QDU72345.1"/>
    </source>
</evidence>
<reference evidence="1 2" key="1">
    <citation type="submission" date="2019-02" db="EMBL/GenBank/DDBJ databases">
        <title>Deep-cultivation of Planctomycetes and their phenomic and genomic characterization uncovers novel biology.</title>
        <authorList>
            <person name="Wiegand S."/>
            <person name="Jogler M."/>
            <person name="Boedeker C."/>
            <person name="Pinto D."/>
            <person name="Vollmers J."/>
            <person name="Rivas-Marin E."/>
            <person name="Kohn T."/>
            <person name="Peeters S.H."/>
            <person name="Heuer A."/>
            <person name="Rast P."/>
            <person name="Oberbeckmann S."/>
            <person name="Bunk B."/>
            <person name="Jeske O."/>
            <person name="Meyerdierks A."/>
            <person name="Storesund J.E."/>
            <person name="Kallscheuer N."/>
            <person name="Luecker S."/>
            <person name="Lage O.M."/>
            <person name="Pohl T."/>
            <person name="Merkel B.J."/>
            <person name="Hornburger P."/>
            <person name="Mueller R.-W."/>
            <person name="Bruemmer F."/>
            <person name="Labrenz M."/>
            <person name="Spormann A.M."/>
            <person name="Op den Camp H."/>
            <person name="Overmann J."/>
            <person name="Amann R."/>
            <person name="Jetten M.S.M."/>
            <person name="Mascher T."/>
            <person name="Medema M.H."/>
            <person name="Devos D.P."/>
            <person name="Kaster A.-K."/>
            <person name="Ovreas L."/>
            <person name="Rohde M."/>
            <person name="Galperin M.Y."/>
            <person name="Jogler C."/>
        </authorList>
    </citation>
    <scope>NUCLEOTIDE SEQUENCE [LARGE SCALE GENOMIC DNA]</scope>
    <source>
        <strain evidence="1 2">Pan265</strain>
    </source>
</reference>
<protein>
    <submittedName>
        <fullName evidence="1">Uncharacterized protein</fullName>
    </submittedName>
</protein>
<organism evidence="1 2">
    <name type="scientific">Mucisphaera calidilacus</name>
    <dbReference type="NCBI Taxonomy" id="2527982"/>
    <lineage>
        <taxon>Bacteria</taxon>
        <taxon>Pseudomonadati</taxon>
        <taxon>Planctomycetota</taxon>
        <taxon>Phycisphaerae</taxon>
        <taxon>Phycisphaerales</taxon>
        <taxon>Phycisphaeraceae</taxon>
        <taxon>Mucisphaera</taxon>
    </lineage>
</organism>
<evidence type="ECO:0000313" key="2">
    <source>
        <dbReference type="Proteomes" id="UP000320386"/>
    </source>
</evidence>
<gene>
    <name evidence="1" type="ORF">Pan265_22100</name>
</gene>
<name>A0A518BZF7_9BACT</name>
<sequence>MNKNAPKPDGPEAPLPVRNLTWTALLAQWVEFAQAAVALPDNDEGSRWRRATPDLISLQAIWFALQHLHELPPEQQALGRDRAAVQIASSTRNLNQLWSPEPLPENVASLVEDAQSALSLSDPAQRDKP</sequence>